<name>A0A941DPA8_9BURK</name>
<gene>
    <name evidence="5" type="ORF">KDM89_05690</name>
</gene>
<dbReference type="Pfam" id="PF00990">
    <property type="entry name" value="GGDEF"/>
    <property type="match status" value="1"/>
</dbReference>
<accession>A0A941DPA8</accession>
<evidence type="ECO:0000256" key="2">
    <source>
        <dbReference type="ARBA" id="ARBA00034247"/>
    </source>
</evidence>
<dbReference type="FunFam" id="3.30.70.270:FF:000001">
    <property type="entry name" value="Diguanylate cyclase domain protein"/>
    <property type="match status" value="1"/>
</dbReference>
<sequence length="364" mass="40418">MVLSLQKILFGPVHFPDNDEYRAFQFRFLCIVLIAGGLVTLLLLGGSVGGVNPISRQHSVSMTAFTTVSFGLWLVLRGQPQRFYPVAWTYELICLAEYISALIFVSEDEMRVIWFFTNIPGVYILLGQRAGMVITALTVTGLALANRHFPRPYSVNGLATVLSALVYLGAFFHVYGARSVSYFVRMRESNQRLRHIASHDALTDLLNAGAYYASCDQMIHLAARQGKPYSVLFVDLDHFKKINDTYGHEAGDTVLRSVASVLAASVRQSDAVGRIGGEEFSVFLPDTDRHGAFRLAEQLRQNIEQLRPKSGEIFIPVTASIGIATSDHSDMSMAVIQRKADQAMYVAKQQGRNRVSLFDQPAPF</sequence>
<organism evidence="5 6">
    <name type="scientific">Undibacterium luofuense</name>
    <dbReference type="NCBI Taxonomy" id="2828733"/>
    <lineage>
        <taxon>Bacteria</taxon>
        <taxon>Pseudomonadati</taxon>
        <taxon>Pseudomonadota</taxon>
        <taxon>Betaproteobacteria</taxon>
        <taxon>Burkholderiales</taxon>
        <taxon>Oxalobacteraceae</taxon>
        <taxon>Undibacterium</taxon>
    </lineage>
</organism>
<feature type="transmembrane region" description="Helical" evidence="3">
    <location>
        <begin position="112"/>
        <end position="145"/>
    </location>
</feature>
<evidence type="ECO:0000313" key="5">
    <source>
        <dbReference type="EMBL" id="MBR7781621.1"/>
    </source>
</evidence>
<dbReference type="PANTHER" id="PTHR45138:SF9">
    <property type="entry name" value="DIGUANYLATE CYCLASE DGCM-RELATED"/>
    <property type="match status" value="1"/>
</dbReference>
<keyword evidence="6" id="KW-1185">Reference proteome</keyword>
<dbReference type="InterPro" id="IPR000160">
    <property type="entry name" value="GGDEF_dom"/>
</dbReference>
<feature type="transmembrane region" description="Helical" evidence="3">
    <location>
        <begin position="88"/>
        <end position="105"/>
    </location>
</feature>
<comment type="caution">
    <text evidence="5">The sequence shown here is derived from an EMBL/GenBank/DDBJ whole genome shotgun (WGS) entry which is preliminary data.</text>
</comment>
<dbReference type="EC" id="2.7.7.65" evidence="1"/>
<dbReference type="InterPro" id="IPR029787">
    <property type="entry name" value="Nucleotide_cyclase"/>
</dbReference>
<dbReference type="NCBIfam" id="TIGR00254">
    <property type="entry name" value="GGDEF"/>
    <property type="match status" value="1"/>
</dbReference>
<keyword evidence="3" id="KW-0472">Membrane</keyword>
<feature type="transmembrane region" description="Helical" evidence="3">
    <location>
        <begin position="157"/>
        <end position="177"/>
    </location>
</feature>
<dbReference type="Gene3D" id="3.30.70.270">
    <property type="match status" value="1"/>
</dbReference>
<evidence type="ECO:0000256" key="3">
    <source>
        <dbReference type="SAM" id="Phobius"/>
    </source>
</evidence>
<feature type="transmembrane region" description="Helical" evidence="3">
    <location>
        <begin position="58"/>
        <end position="76"/>
    </location>
</feature>
<dbReference type="CDD" id="cd01949">
    <property type="entry name" value="GGDEF"/>
    <property type="match status" value="1"/>
</dbReference>
<dbReference type="EMBL" id="JAGSPN010000003">
    <property type="protein sequence ID" value="MBR7781621.1"/>
    <property type="molecule type" value="Genomic_DNA"/>
</dbReference>
<dbReference type="AlphaFoldDB" id="A0A941DPA8"/>
<proteinExistence type="predicted"/>
<dbReference type="InterPro" id="IPR043128">
    <property type="entry name" value="Rev_trsase/Diguanyl_cyclase"/>
</dbReference>
<dbReference type="PANTHER" id="PTHR45138">
    <property type="entry name" value="REGULATORY COMPONENTS OF SENSORY TRANSDUCTION SYSTEM"/>
    <property type="match status" value="1"/>
</dbReference>
<comment type="catalytic activity">
    <reaction evidence="2">
        <text>2 GTP = 3',3'-c-di-GMP + 2 diphosphate</text>
        <dbReference type="Rhea" id="RHEA:24898"/>
        <dbReference type="ChEBI" id="CHEBI:33019"/>
        <dbReference type="ChEBI" id="CHEBI:37565"/>
        <dbReference type="ChEBI" id="CHEBI:58805"/>
        <dbReference type="EC" id="2.7.7.65"/>
    </reaction>
</comment>
<keyword evidence="3" id="KW-0812">Transmembrane</keyword>
<dbReference type="SUPFAM" id="SSF55073">
    <property type="entry name" value="Nucleotide cyclase"/>
    <property type="match status" value="1"/>
</dbReference>
<evidence type="ECO:0000256" key="1">
    <source>
        <dbReference type="ARBA" id="ARBA00012528"/>
    </source>
</evidence>
<dbReference type="SMART" id="SM00267">
    <property type="entry name" value="GGDEF"/>
    <property type="match status" value="1"/>
</dbReference>
<dbReference type="Proteomes" id="UP000680067">
    <property type="component" value="Unassembled WGS sequence"/>
</dbReference>
<dbReference type="RefSeq" id="WP_212686976.1">
    <property type="nucleotide sequence ID" value="NZ_JAGSPN010000003.1"/>
</dbReference>
<feature type="domain" description="GGDEF" evidence="4">
    <location>
        <begin position="227"/>
        <end position="360"/>
    </location>
</feature>
<protein>
    <recommendedName>
        <fullName evidence="1">diguanylate cyclase</fullName>
        <ecNumber evidence="1">2.7.7.65</ecNumber>
    </recommendedName>
</protein>
<dbReference type="InterPro" id="IPR050469">
    <property type="entry name" value="Diguanylate_Cyclase"/>
</dbReference>
<evidence type="ECO:0000313" key="6">
    <source>
        <dbReference type="Proteomes" id="UP000680067"/>
    </source>
</evidence>
<keyword evidence="3" id="KW-1133">Transmembrane helix</keyword>
<dbReference type="GO" id="GO:0052621">
    <property type="term" value="F:diguanylate cyclase activity"/>
    <property type="evidence" value="ECO:0007669"/>
    <property type="project" value="UniProtKB-EC"/>
</dbReference>
<reference evidence="5" key="1">
    <citation type="submission" date="2021-04" db="EMBL/GenBank/DDBJ databases">
        <title>novel species isolated from subtropical streams in China.</title>
        <authorList>
            <person name="Lu H."/>
        </authorList>
    </citation>
    <scope>NUCLEOTIDE SEQUENCE</scope>
    <source>
        <strain evidence="5">LFS511W</strain>
    </source>
</reference>
<feature type="transmembrane region" description="Helical" evidence="3">
    <location>
        <begin position="24"/>
        <end position="46"/>
    </location>
</feature>
<dbReference type="PROSITE" id="PS50887">
    <property type="entry name" value="GGDEF"/>
    <property type="match status" value="1"/>
</dbReference>
<evidence type="ECO:0000259" key="4">
    <source>
        <dbReference type="PROSITE" id="PS50887"/>
    </source>
</evidence>